<evidence type="ECO:0000313" key="1">
    <source>
        <dbReference type="EMBL" id="PSJ41883.1"/>
    </source>
</evidence>
<sequence>MRIGDEIRFHSLRAMAELERATDAGCTQAARAHFGLSQLHLERMHHLAAIEAGIDKPRRPSLSAAA</sequence>
<organism evidence="1 2">
    <name type="scientific">Allosphingosinicella deserti</name>
    <dbReference type="NCBI Taxonomy" id="2116704"/>
    <lineage>
        <taxon>Bacteria</taxon>
        <taxon>Pseudomonadati</taxon>
        <taxon>Pseudomonadota</taxon>
        <taxon>Alphaproteobacteria</taxon>
        <taxon>Sphingomonadales</taxon>
        <taxon>Sphingomonadaceae</taxon>
        <taxon>Allosphingosinicella</taxon>
    </lineage>
</organism>
<dbReference type="AlphaFoldDB" id="A0A2P7QV95"/>
<dbReference type="RefSeq" id="WP_106512050.1">
    <property type="nucleotide sequence ID" value="NZ_PXYI01000002.1"/>
</dbReference>
<protein>
    <submittedName>
        <fullName evidence="1">Uncharacterized protein</fullName>
    </submittedName>
</protein>
<dbReference type="OrthoDB" id="9926513at2"/>
<dbReference type="Proteomes" id="UP000241167">
    <property type="component" value="Unassembled WGS sequence"/>
</dbReference>
<dbReference type="EMBL" id="PXYI01000002">
    <property type="protein sequence ID" value="PSJ41883.1"/>
    <property type="molecule type" value="Genomic_DNA"/>
</dbReference>
<proteinExistence type="predicted"/>
<accession>A0A2P7QV95</accession>
<keyword evidence="2" id="KW-1185">Reference proteome</keyword>
<gene>
    <name evidence="1" type="ORF">C7I55_06345</name>
</gene>
<name>A0A2P7QV95_9SPHN</name>
<reference evidence="1 2" key="1">
    <citation type="submission" date="2018-03" db="EMBL/GenBank/DDBJ databases">
        <title>The draft genome of Sphingosinicella sp. GL-C-18.</title>
        <authorList>
            <person name="Liu L."/>
            <person name="Li L."/>
            <person name="Liang L."/>
            <person name="Zhang X."/>
            <person name="Wang T."/>
        </authorList>
    </citation>
    <scope>NUCLEOTIDE SEQUENCE [LARGE SCALE GENOMIC DNA]</scope>
    <source>
        <strain evidence="1 2">GL-C-18</strain>
    </source>
</reference>
<comment type="caution">
    <text evidence="1">The sequence shown here is derived from an EMBL/GenBank/DDBJ whole genome shotgun (WGS) entry which is preliminary data.</text>
</comment>
<evidence type="ECO:0000313" key="2">
    <source>
        <dbReference type="Proteomes" id="UP000241167"/>
    </source>
</evidence>